<protein>
    <recommendedName>
        <fullName evidence="1">RNase H type-1 domain-containing protein</fullName>
    </recommendedName>
</protein>
<dbReference type="AlphaFoldDB" id="A0A7J6VN05"/>
<keyword evidence="3" id="KW-1185">Reference proteome</keyword>
<dbReference type="Pfam" id="PF13456">
    <property type="entry name" value="RVT_3"/>
    <property type="match status" value="1"/>
</dbReference>
<sequence>MEPSFLLAGTESGNVGISSEHAECKGSEYYKQLHGGKEQGIKCIEVETDFKGVVDYLAGRATNLSLVATMFWIKWHFYFLTLMIFICCNRNGNVAANLLAKNAYLVF</sequence>
<comment type="caution">
    <text evidence="2">The sequence shown here is derived from an EMBL/GenBank/DDBJ whole genome shotgun (WGS) entry which is preliminary data.</text>
</comment>
<dbReference type="Proteomes" id="UP000554482">
    <property type="component" value="Unassembled WGS sequence"/>
</dbReference>
<proteinExistence type="predicted"/>
<dbReference type="EMBL" id="JABWDY010029511">
    <property type="protein sequence ID" value="KAF5186293.1"/>
    <property type="molecule type" value="Genomic_DNA"/>
</dbReference>
<dbReference type="GO" id="GO:0003676">
    <property type="term" value="F:nucleic acid binding"/>
    <property type="evidence" value="ECO:0007669"/>
    <property type="project" value="InterPro"/>
</dbReference>
<evidence type="ECO:0000313" key="2">
    <source>
        <dbReference type="EMBL" id="KAF5186293.1"/>
    </source>
</evidence>
<dbReference type="GO" id="GO:0004523">
    <property type="term" value="F:RNA-DNA hybrid ribonuclease activity"/>
    <property type="evidence" value="ECO:0007669"/>
    <property type="project" value="InterPro"/>
</dbReference>
<reference evidence="2 3" key="1">
    <citation type="submission" date="2020-06" db="EMBL/GenBank/DDBJ databases">
        <title>Transcriptomic and genomic resources for Thalictrum thalictroides and T. hernandezii: Facilitating candidate gene discovery in an emerging model plant lineage.</title>
        <authorList>
            <person name="Arias T."/>
            <person name="Riano-Pachon D.M."/>
            <person name="Di Stilio V.S."/>
        </authorList>
    </citation>
    <scope>NUCLEOTIDE SEQUENCE [LARGE SCALE GENOMIC DNA]</scope>
    <source>
        <strain evidence="3">cv. WT478/WT964</strain>
        <tissue evidence="2">Leaves</tissue>
    </source>
</reference>
<organism evidence="2 3">
    <name type="scientific">Thalictrum thalictroides</name>
    <name type="common">Rue-anemone</name>
    <name type="synonym">Anemone thalictroides</name>
    <dbReference type="NCBI Taxonomy" id="46969"/>
    <lineage>
        <taxon>Eukaryota</taxon>
        <taxon>Viridiplantae</taxon>
        <taxon>Streptophyta</taxon>
        <taxon>Embryophyta</taxon>
        <taxon>Tracheophyta</taxon>
        <taxon>Spermatophyta</taxon>
        <taxon>Magnoliopsida</taxon>
        <taxon>Ranunculales</taxon>
        <taxon>Ranunculaceae</taxon>
        <taxon>Thalictroideae</taxon>
        <taxon>Thalictrum</taxon>
    </lineage>
</organism>
<name>A0A7J6VN05_THATH</name>
<evidence type="ECO:0000313" key="3">
    <source>
        <dbReference type="Proteomes" id="UP000554482"/>
    </source>
</evidence>
<accession>A0A7J6VN05</accession>
<dbReference type="InterPro" id="IPR002156">
    <property type="entry name" value="RNaseH_domain"/>
</dbReference>
<evidence type="ECO:0000259" key="1">
    <source>
        <dbReference type="Pfam" id="PF13456"/>
    </source>
</evidence>
<dbReference type="OrthoDB" id="1748820at2759"/>
<feature type="domain" description="RNase H type-1" evidence="1">
    <location>
        <begin position="14"/>
        <end position="103"/>
    </location>
</feature>
<gene>
    <name evidence="2" type="ORF">FRX31_024119</name>
</gene>